<reference evidence="2" key="1">
    <citation type="journal article" date="2019" name="Int. J. Syst. Evol. Microbiol.">
        <title>The Global Catalogue of Microorganisms (GCM) 10K type strain sequencing project: providing services to taxonomists for standard genome sequencing and annotation.</title>
        <authorList>
            <consortium name="The Broad Institute Genomics Platform"/>
            <consortium name="The Broad Institute Genome Sequencing Center for Infectious Disease"/>
            <person name="Wu L."/>
            <person name="Ma J."/>
        </authorList>
    </citation>
    <scope>NUCLEOTIDE SEQUENCE [LARGE SCALE GENOMIC DNA]</scope>
    <source>
        <strain evidence="2">CGMCC 1.15394</strain>
    </source>
</reference>
<name>A0ABQ1UBS2_9GAMM</name>
<organism evidence="1 2">
    <name type="scientific">Pseudoalteromonas gelatinilytica</name>
    <dbReference type="NCBI Taxonomy" id="1703256"/>
    <lineage>
        <taxon>Bacteria</taxon>
        <taxon>Pseudomonadati</taxon>
        <taxon>Pseudomonadota</taxon>
        <taxon>Gammaproteobacteria</taxon>
        <taxon>Alteromonadales</taxon>
        <taxon>Pseudoalteromonadaceae</taxon>
        <taxon>Pseudoalteromonas</taxon>
    </lineage>
</organism>
<dbReference type="EMBL" id="BMIT01000038">
    <property type="protein sequence ID" value="GGF14988.1"/>
    <property type="molecule type" value="Genomic_DNA"/>
</dbReference>
<gene>
    <name evidence="1" type="ORF">GCM10008027_44740</name>
</gene>
<evidence type="ECO:0000313" key="2">
    <source>
        <dbReference type="Proteomes" id="UP000638462"/>
    </source>
</evidence>
<comment type="caution">
    <text evidence="1">The sequence shown here is derived from an EMBL/GenBank/DDBJ whole genome shotgun (WGS) entry which is preliminary data.</text>
</comment>
<dbReference type="Proteomes" id="UP000638462">
    <property type="component" value="Unassembled WGS sequence"/>
</dbReference>
<sequence>MNPHHLRRHIELRPYFPAAYIYKMQLKGVDELLNIEWLHEDIEPSSEEELVHHLLSHPVFMTSVQNERGKEWDVRMESFISFRESSESVTVSHIADEDYDQKIMEIAMWLISLCHWDRGNQDSLGSH</sequence>
<evidence type="ECO:0000313" key="1">
    <source>
        <dbReference type="EMBL" id="GGF14988.1"/>
    </source>
</evidence>
<accession>A0ABQ1UBS2</accession>
<proteinExistence type="predicted"/>
<protein>
    <submittedName>
        <fullName evidence="1">Uncharacterized protein</fullName>
    </submittedName>
</protein>
<keyword evidence="2" id="KW-1185">Reference proteome</keyword>
<dbReference type="RefSeq" id="WP_188731870.1">
    <property type="nucleotide sequence ID" value="NZ_BMIT01000038.1"/>
</dbReference>